<dbReference type="AlphaFoldDB" id="A0A0M5L740"/>
<dbReference type="EMBL" id="CP012669">
    <property type="protein sequence ID" value="ALE16994.1"/>
    <property type="molecule type" value="Genomic_DNA"/>
</dbReference>
<dbReference type="KEGG" id="aep:AMC99_01703"/>
<evidence type="ECO:0000313" key="1">
    <source>
        <dbReference type="EMBL" id="ALE16994.1"/>
    </source>
</evidence>
<proteinExistence type="predicted"/>
<dbReference type="Proteomes" id="UP000057938">
    <property type="component" value="Chromosome"/>
</dbReference>
<dbReference type="STRING" id="361183.AMC99_01703"/>
<accession>A0A0M5L740</accession>
<reference evidence="1 2" key="1">
    <citation type="submission" date="2015-09" db="EMBL/GenBank/DDBJ databases">
        <title>Complete genome sequence of a benzo[a]pyrene-degrading bacterium Altererythrobacter epoxidivorans CGMCC 1.7731T.</title>
        <authorList>
            <person name="Li Z."/>
            <person name="Cheng H."/>
            <person name="Huo Y."/>
            <person name="Xu X."/>
        </authorList>
    </citation>
    <scope>NUCLEOTIDE SEQUENCE [LARGE SCALE GENOMIC DNA]</scope>
    <source>
        <strain evidence="1 2">CGMCC 1.7731</strain>
    </source>
</reference>
<sequence length="56" mass="6549">MGIPNIVVFFIVISFHQGGKVRWFRNIADLMNAEDTVCRRWHSKSNEMSPFRAPKL</sequence>
<evidence type="ECO:0000313" key="2">
    <source>
        <dbReference type="Proteomes" id="UP000057938"/>
    </source>
</evidence>
<organism evidence="1 2">
    <name type="scientific">Altererythrobacter epoxidivorans</name>
    <dbReference type="NCBI Taxonomy" id="361183"/>
    <lineage>
        <taxon>Bacteria</taxon>
        <taxon>Pseudomonadati</taxon>
        <taxon>Pseudomonadota</taxon>
        <taxon>Alphaproteobacteria</taxon>
        <taxon>Sphingomonadales</taxon>
        <taxon>Erythrobacteraceae</taxon>
        <taxon>Altererythrobacter</taxon>
    </lineage>
</organism>
<name>A0A0M5L740_9SPHN</name>
<gene>
    <name evidence="1" type="ORF">AMC99_01703</name>
</gene>
<protein>
    <submittedName>
        <fullName evidence="1">Uncharacterized protein</fullName>
    </submittedName>
</protein>
<keyword evidence="2" id="KW-1185">Reference proteome</keyword>